<feature type="transmembrane region" description="Helical" evidence="7">
    <location>
        <begin position="401"/>
        <end position="420"/>
    </location>
</feature>
<reference evidence="9 10" key="1">
    <citation type="submission" date="2016-10" db="EMBL/GenBank/DDBJ databases">
        <authorList>
            <person name="de Groot N.N."/>
        </authorList>
    </citation>
    <scope>NUCLEOTIDE SEQUENCE [LARGE SCALE GENOMIC DNA]</scope>
    <source>
        <strain evidence="9 10">DSM 43067</strain>
    </source>
</reference>
<evidence type="ECO:0000256" key="6">
    <source>
        <dbReference type="SAM" id="MobiDB-lite"/>
    </source>
</evidence>
<dbReference type="Gene3D" id="1.20.1250.20">
    <property type="entry name" value="MFS general substrate transporter like domains"/>
    <property type="match status" value="1"/>
</dbReference>
<evidence type="ECO:0000256" key="3">
    <source>
        <dbReference type="ARBA" id="ARBA00022692"/>
    </source>
</evidence>
<dbReference type="STRING" id="1993.SAMN04489713_105219"/>
<dbReference type="InterPro" id="IPR036259">
    <property type="entry name" value="MFS_trans_sf"/>
</dbReference>
<feature type="transmembrane region" description="Helical" evidence="7">
    <location>
        <begin position="149"/>
        <end position="169"/>
    </location>
</feature>
<sequence length="457" mass="46009">MSRESSVPVSAAARPAVDTGVASRVPLLALCVTEITSWGVLYYAFPVLAPGISRDTGWSTSAITAAFSAALILAALGGIPLGRALDRHGPRLPMTGGSVLGVLAVIGLAAAPNLGWFVAAWLLAGTAMTAVLYQPAFAALTRYYAPHHLGALTTLTLVAGLASTVFAPLTSALATQMSWRAVYLVLAVVLAAVTIPLHYLALRRPWPPPIEHGTASADDAADDGDVGRDDGSDQVGAAVHTVVRSTPFLLLTTALTLSAFSMFAVLTNLIPLLTARGASSGIAAWALGLGGVGQVAGRLGYRALVRRSSVRTRTVCILAGSAVTTFVLAAVPGPLPLLIAIAVLAGTTRGIATLLQATAVSDRWGTAAYGSLSGVMAAPVTIAGAIAPAAGAALAAGLGGYPALFIALAAAAALAALAAIGSIPRRPVATPATGPSAKSFQTPDKKATEDYITGKFG</sequence>
<evidence type="ECO:0000256" key="4">
    <source>
        <dbReference type="ARBA" id="ARBA00022989"/>
    </source>
</evidence>
<organism evidence="9 10">
    <name type="scientific">Actinomadura madurae</name>
    <dbReference type="NCBI Taxonomy" id="1993"/>
    <lineage>
        <taxon>Bacteria</taxon>
        <taxon>Bacillati</taxon>
        <taxon>Actinomycetota</taxon>
        <taxon>Actinomycetes</taxon>
        <taxon>Streptosporangiales</taxon>
        <taxon>Thermomonosporaceae</taxon>
        <taxon>Actinomadura</taxon>
    </lineage>
</organism>
<evidence type="ECO:0000313" key="10">
    <source>
        <dbReference type="Proteomes" id="UP000183413"/>
    </source>
</evidence>
<dbReference type="InterPro" id="IPR020846">
    <property type="entry name" value="MFS_dom"/>
</dbReference>
<evidence type="ECO:0000313" key="9">
    <source>
        <dbReference type="EMBL" id="SFO35655.1"/>
    </source>
</evidence>
<feature type="domain" description="Major facilitator superfamily (MFS) profile" evidence="8">
    <location>
        <begin position="25"/>
        <end position="427"/>
    </location>
</feature>
<dbReference type="eggNOG" id="COG2814">
    <property type="taxonomic scope" value="Bacteria"/>
</dbReference>
<evidence type="ECO:0000259" key="8">
    <source>
        <dbReference type="PROSITE" id="PS50850"/>
    </source>
</evidence>
<feature type="transmembrane region" description="Helical" evidence="7">
    <location>
        <begin position="282"/>
        <end position="301"/>
    </location>
</feature>
<dbReference type="Pfam" id="PF07690">
    <property type="entry name" value="MFS_1"/>
    <property type="match status" value="1"/>
</dbReference>
<protein>
    <submittedName>
        <fullName evidence="9">Sugar phosphate permease</fullName>
    </submittedName>
</protein>
<evidence type="ECO:0000256" key="5">
    <source>
        <dbReference type="ARBA" id="ARBA00023136"/>
    </source>
</evidence>
<dbReference type="GO" id="GO:0005886">
    <property type="term" value="C:plasma membrane"/>
    <property type="evidence" value="ECO:0007669"/>
    <property type="project" value="UniProtKB-SubCell"/>
</dbReference>
<feature type="transmembrane region" description="Helical" evidence="7">
    <location>
        <begin position="116"/>
        <end position="137"/>
    </location>
</feature>
<dbReference type="PROSITE" id="PS50850">
    <property type="entry name" value="MFS"/>
    <property type="match status" value="1"/>
</dbReference>
<dbReference type="Proteomes" id="UP000183413">
    <property type="component" value="Unassembled WGS sequence"/>
</dbReference>
<dbReference type="RefSeq" id="WP_256255383.1">
    <property type="nucleotide sequence ID" value="NZ_FOVH01000005.1"/>
</dbReference>
<evidence type="ECO:0000256" key="2">
    <source>
        <dbReference type="ARBA" id="ARBA00022448"/>
    </source>
</evidence>
<dbReference type="InterPro" id="IPR011701">
    <property type="entry name" value="MFS"/>
</dbReference>
<feature type="transmembrane region" description="Helical" evidence="7">
    <location>
        <begin position="313"/>
        <end position="331"/>
    </location>
</feature>
<gene>
    <name evidence="9" type="ORF">SAMN04489713_105219</name>
</gene>
<keyword evidence="2" id="KW-0813">Transport</keyword>
<feature type="transmembrane region" description="Helical" evidence="7">
    <location>
        <begin position="248"/>
        <end position="270"/>
    </location>
</feature>
<dbReference type="EMBL" id="FOVH01000005">
    <property type="protein sequence ID" value="SFO35655.1"/>
    <property type="molecule type" value="Genomic_DNA"/>
</dbReference>
<keyword evidence="4 7" id="KW-1133">Transmembrane helix</keyword>
<feature type="transmembrane region" description="Helical" evidence="7">
    <location>
        <begin position="181"/>
        <end position="202"/>
    </location>
</feature>
<keyword evidence="10" id="KW-1185">Reference proteome</keyword>
<name>A0A1I5GI33_9ACTN</name>
<dbReference type="InParanoid" id="A0A1I5GI33"/>
<feature type="transmembrane region" description="Helical" evidence="7">
    <location>
        <begin position="21"/>
        <end position="45"/>
    </location>
</feature>
<proteinExistence type="predicted"/>
<evidence type="ECO:0000256" key="1">
    <source>
        <dbReference type="ARBA" id="ARBA00004651"/>
    </source>
</evidence>
<dbReference type="GO" id="GO:0022857">
    <property type="term" value="F:transmembrane transporter activity"/>
    <property type="evidence" value="ECO:0007669"/>
    <property type="project" value="InterPro"/>
</dbReference>
<dbReference type="SUPFAM" id="SSF103473">
    <property type="entry name" value="MFS general substrate transporter"/>
    <property type="match status" value="1"/>
</dbReference>
<feature type="transmembrane region" description="Helical" evidence="7">
    <location>
        <begin position="367"/>
        <end position="395"/>
    </location>
</feature>
<comment type="subcellular location">
    <subcellularLocation>
        <location evidence="1">Cell membrane</location>
        <topology evidence="1">Multi-pass membrane protein</topology>
    </subcellularLocation>
</comment>
<dbReference type="InterPro" id="IPR052983">
    <property type="entry name" value="MFS_Riboflavin_Transporter"/>
</dbReference>
<feature type="region of interest" description="Disordered" evidence="6">
    <location>
        <begin position="428"/>
        <end position="457"/>
    </location>
</feature>
<keyword evidence="3 7" id="KW-0812">Transmembrane</keyword>
<keyword evidence="5 7" id="KW-0472">Membrane</keyword>
<accession>A0A1I5GI33</accession>
<dbReference type="PANTHER" id="PTHR43385:SF1">
    <property type="entry name" value="RIBOFLAVIN TRANSPORTER RIBJ"/>
    <property type="match status" value="1"/>
</dbReference>
<dbReference type="AlphaFoldDB" id="A0A1I5GI33"/>
<dbReference type="PANTHER" id="PTHR43385">
    <property type="entry name" value="RIBOFLAVIN TRANSPORTER RIBJ"/>
    <property type="match status" value="1"/>
</dbReference>
<evidence type="ECO:0000256" key="7">
    <source>
        <dbReference type="SAM" id="Phobius"/>
    </source>
</evidence>
<feature type="transmembrane region" description="Helical" evidence="7">
    <location>
        <begin position="91"/>
        <end position="110"/>
    </location>
</feature>
<feature type="transmembrane region" description="Helical" evidence="7">
    <location>
        <begin position="337"/>
        <end position="355"/>
    </location>
</feature>
<feature type="region of interest" description="Disordered" evidence="6">
    <location>
        <begin position="212"/>
        <end position="231"/>
    </location>
</feature>
<feature type="transmembrane region" description="Helical" evidence="7">
    <location>
        <begin position="57"/>
        <end position="79"/>
    </location>
</feature>